<gene>
    <name evidence="2" type="ORF">COV95_01195</name>
</gene>
<dbReference type="AlphaFoldDB" id="A0A2H0K6V8"/>
<feature type="transmembrane region" description="Helical" evidence="1">
    <location>
        <begin position="174"/>
        <end position="192"/>
    </location>
</feature>
<keyword evidence="1" id="KW-0812">Transmembrane</keyword>
<proteinExistence type="predicted"/>
<keyword evidence="1" id="KW-1133">Transmembrane helix</keyword>
<protein>
    <submittedName>
        <fullName evidence="2">Uncharacterized protein</fullName>
    </submittedName>
</protein>
<evidence type="ECO:0000313" key="3">
    <source>
        <dbReference type="Proteomes" id="UP000229834"/>
    </source>
</evidence>
<evidence type="ECO:0000313" key="2">
    <source>
        <dbReference type="EMBL" id="PIQ66976.1"/>
    </source>
</evidence>
<comment type="caution">
    <text evidence="2">The sequence shown here is derived from an EMBL/GenBank/DDBJ whole genome shotgun (WGS) entry which is preliminary data.</text>
</comment>
<keyword evidence="1" id="KW-0472">Membrane</keyword>
<accession>A0A2H0K6V8</accession>
<reference evidence="2 3" key="1">
    <citation type="submission" date="2017-09" db="EMBL/GenBank/DDBJ databases">
        <title>Depth-based differentiation of microbial function through sediment-hosted aquifers and enrichment of novel symbionts in the deep terrestrial subsurface.</title>
        <authorList>
            <person name="Probst A.J."/>
            <person name="Ladd B."/>
            <person name="Jarett J.K."/>
            <person name="Geller-Mcgrath D.E."/>
            <person name="Sieber C.M."/>
            <person name="Emerson J.B."/>
            <person name="Anantharaman K."/>
            <person name="Thomas B.C."/>
            <person name="Malmstrom R."/>
            <person name="Stieglmeier M."/>
            <person name="Klingl A."/>
            <person name="Woyke T."/>
            <person name="Ryan C.M."/>
            <person name="Banfield J.F."/>
        </authorList>
    </citation>
    <scope>NUCLEOTIDE SEQUENCE [LARGE SCALE GENOMIC DNA]</scope>
    <source>
        <strain evidence="2">CG11_big_fil_rev_8_21_14_0_20_40_24</strain>
    </source>
</reference>
<name>A0A2H0K6V8_9BACT</name>
<dbReference type="EMBL" id="PCVC01000039">
    <property type="protein sequence ID" value="PIQ66976.1"/>
    <property type="molecule type" value="Genomic_DNA"/>
</dbReference>
<sequence length="344" mass="38537">MNGELFFEGKKYISSSRAAKISGYTGDYIGQLCRGGKLECRMVGRSWYVSLDSIVAHKNQNVDFPSNRKKGKSILISNIPDLKSESISILETLEAKEEDASLEFENKRTLEKDEIYIPIRFERDSGPVLPVINRQKFIPRIYGEKDLRNRRNAKGTKTKNKNAQLWGAVKFAQGTYFVAVILISVFFGNFLIKINPQTNAFYHTVATEIKSTFSEVSSKSNNAQERFLASSVKTSFDKVAVSFYSTIRDFIRGARLRILVLLSGKNVAIDQASDLQSRPSGQGLVVVPQDDSEPRSVTIARIKDSFSDDVLVKPDEDGTSGVITPVFKTKNGDDFLYVLVPFKK</sequence>
<evidence type="ECO:0000256" key="1">
    <source>
        <dbReference type="SAM" id="Phobius"/>
    </source>
</evidence>
<organism evidence="2 3">
    <name type="scientific">Candidatus Zambryskibacteria bacterium CG11_big_fil_rev_8_21_14_0_20_40_24</name>
    <dbReference type="NCBI Taxonomy" id="1975116"/>
    <lineage>
        <taxon>Bacteria</taxon>
        <taxon>Candidatus Zambryskiibacteriota</taxon>
    </lineage>
</organism>
<dbReference type="Proteomes" id="UP000229834">
    <property type="component" value="Unassembled WGS sequence"/>
</dbReference>